<dbReference type="Gene3D" id="3.30.160.60">
    <property type="entry name" value="Classic Zinc Finger"/>
    <property type="match status" value="1"/>
</dbReference>
<protein>
    <recommendedName>
        <fullName evidence="2">C2H2-type domain-containing protein</fullName>
    </recommendedName>
</protein>
<feature type="region of interest" description="Disordered" evidence="1">
    <location>
        <begin position="330"/>
        <end position="420"/>
    </location>
</feature>
<comment type="caution">
    <text evidence="3">The sequence shown here is derived from an EMBL/GenBank/DDBJ whole genome shotgun (WGS) entry which is preliminary data.</text>
</comment>
<gene>
    <name evidence="3" type="ORF">VTL71DRAFT_2702</name>
</gene>
<organism evidence="3 4">
    <name type="scientific">Oculimacula yallundae</name>
    <dbReference type="NCBI Taxonomy" id="86028"/>
    <lineage>
        <taxon>Eukaryota</taxon>
        <taxon>Fungi</taxon>
        <taxon>Dikarya</taxon>
        <taxon>Ascomycota</taxon>
        <taxon>Pezizomycotina</taxon>
        <taxon>Leotiomycetes</taxon>
        <taxon>Helotiales</taxon>
        <taxon>Ploettnerulaceae</taxon>
        <taxon>Oculimacula</taxon>
    </lineage>
</organism>
<feature type="domain" description="C2H2-type" evidence="2">
    <location>
        <begin position="193"/>
        <end position="216"/>
    </location>
</feature>
<reference evidence="3 4" key="1">
    <citation type="journal article" date="2024" name="Commun. Biol.">
        <title>Comparative genomic analysis of thermophilic fungi reveals convergent evolutionary adaptations and gene losses.</title>
        <authorList>
            <person name="Steindorff A.S."/>
            <person name="Aguilar-Pontes M.V."/>
            <person name="Robinson A.J."/>
            <person name="Andreopoulos B."/>
            <person name="LaButti K."/>
            <person name="Kuo A."/>
            <person name="Mondo S."/>
            <person name="Riley R."/>
            <person name="Otillar R."/>
            <person name="Haridas S."/>
            <person name="Lipzen A."/>
            <person name="Grimwood J."/>
            <person name="Schmutz J."/>
            <person name="Clum A."/>
            <person name="Reid I.D."/>
            <person name="Moisan M.C."/>
            <person name="Butler G."/>
            <person name="Nguyen T.T.M."/>
            <person name="Dewar K."/>
            <person name="Conant G."/>
            <person name="Drula E."/>
            <person name="Henrissat B."/>
            <person name="Hansel C."/>
            <person name="Singer S."/>
            <person name="Hutchinson M.I."/>
            <person name="de Vries R.P."/>
            <person name="Natvig D.O."/>
            <person name="Powell A.J."/>
            <person name="Tsang A."/>
            <person name="Grigoriev I.V."/>
        </authorList>
    </citation>
    <scope>NUCLEOTIDE SEQUENCE [LARGE SCALE GENOMIC DNA]</scope>
    <source>
        <strain evidence="3 4">CBS 494.80</strain>
    </source>
</reference>
<evidence type="ECO:0000313" key="3">
    <source>
        <dbReference type="EMBL" id="KAL2066631.1"/>
    </source>
</evidence>
<evidence type="ECO:0000256" key="1">
    <source>
        <dbReference type="SAM" id="MobiDB-lite"/>
    </source>
</evidence>
<dbReference type="SMART" id="SM00355">
    <property type="entry name" value="ZnF_C2H2"/>
    <property type="match status" value="2"/>
</dbReference>
<feature type="compositionally biased region" description="Pro residues" evidence="1">
    <location>
        <begin position="132"/>
        <end position="141"/>
    </location>
</feature>
<feature type="compositionally biased region" description="Basic and acidic residues" evidence="1">
    <location>
        <begin position="337"/>
        <end position="351"/>
    </location>
</feature>
<dbReference type="Proteomes" id="UP001595075">
    <property type="component" value="Unassembled WGS sequence"/>
</dbReference>
<sequence length="521" mass="58882">MNLQRNTRITLDNSILDLISNRTLSRPRQQPSPFETSEIGSRFDADLRKELLRGMTLAFDVDMGMEVYIQTPIPRIQVTEPEDEDMEMDEEVRMMMEAQVVDDEQDSSPSSLPSSLPKPRACRPSPSSSEPSLPPQSPSSNPPHAELARKRRRPYMRARPKKPVICHICNKNCRVPFELTQHLQSSCETTRPFKCPTCDYRTHNKKLVIHHCRGVHKEHIYYEHVLFLPLPTAPDTPEEAKKATTKSARTENRQVENTTPGLYILFRNRKLLSENNNTRSSHTEYTEPRNRRGEGSLITILLRDSPATTRHHHNISRCTADLEQPLYSGARTLQKPHGGDRSKLKSNHVDPRPQPPAAAVQSGKSPNQGTPTPTRRHNAKASKQKRGNTSRSIRTPGLGISTFKGCTAPSPRGAPDMKIGISVPEKSLGINRRFGKKLARKSFKDLLDSGIRNCHWLRIQKHQYFGNVSIFIFPRILNPTNTQQAAKSLETEGRNKTLSFAKRLWQGKASIPTTTKSANTQ</sequence>
<feature type="compositionally biased region" description="Basic and acidic residues" evidence="1">
    <location>
        <begin position="281"/>
        <end position="294"/>
    </location>
</feature>
<evidence type="ECO:0000313" key="4">
    <source>
        <dbReference type="Proteomes" id="UP001595075"/>
    </source>
</evidence>
<proteinExistence type="predicted"/>
<feature type="compositionally biased region" description="Polar residues" evidence="1">
    <location>
        <begin position="362"/>
        <end position="373"/>
    </location>
</feature>
<name>A0ABR4CBJ3_9HELO</name>
<dbReference type="EMBL" id="JAZHXI010000011">
    <property type="protein sequence ID" value="KAL2066631.1"/>
    <property type="molecule type" value="Genomic_DNA"/>
</dbReference>
<dbReference type="InterPro" id="IPR013087">
    <property type="entry name" value="Znf_C2H2_type"/>
</dbReference>
<feature type="compositionally biased region" description="Low complexity" evidence="1">
    <location>
        <begin position="107"/>
        <end position="117"/>
    </location>
</feature>
<feature type="region of interest" description="Disordered" evidence="1">
    <location>
        <begin position="101"/>
        <end position="156"/>
    </location>
</feature>
<feature type="region of interest" description="Disordered" evidence="1">
    <location>
        <begin position="274"/>
        <end position="296"/>
    </location>
</feature>
<keyword evidence="4" id="KW-1185">Reference proteome</keyword>
<feature type="compositionally biased region" description="Basic residues" evidence="1">
    <location>
        <begin position="374"/>
        <end position="388"/>
    </location>
</feature>
<evidence type="ECO:0000259" key="2">
    <source>
        <dbReference type="SMART" id="SM00355"/>
    </source>
</evidence>
<feature type="domain" description="C2H2-type" evidence="2">
    <location>
        <begin position="164"/>
        <end position="184"/>
    </location>
</feature>
<accession>A0ABR4CBJ3</accession>